<keyword evidence="2" id="KW-1185">Reference proteome</keyword>
<dbReference type="NCBIfam" id="TIGR01686">
    <property type="entry name" value="FkbH"/>
    <property type="match status" value="1"/>
</dbReference>
<evidence type="ECO:0008006" key="3">
    <source>
        <dbReference type="Google" id="ProtNLM"/>
    </source>
</evidence>
<gene>
    <name evidence="1" type="ORF">MPEAHAMD_2210</name>
</gene>
<evidence type="ECO:0000313" key="1">
    <source>
        <dbReference type="EMBL" id="GJD62061.1"/>
    </source>
</evidence>
<dbReference type="AlphaFoldDB" id="A0AA37HAV0"/>
<reference evidence="1" key="2">
    <citation type="submission" date="2021-08" db="EMBL/GenBank/DDBJ databases">
        <authorList>
            <person name="Tani A."/>
            <person name="Ola A."/>
            <person name="Ogura Y."/>
            <person name="Katsura K."/>
            <person name="Hayashi T."/>
        </authorList>
    </citation>
    <scope>NUCLEOTIDE SEQUENCE</scope>
    <source>
        <strain evidence="1">JCM 32048</strain>
    </source>
</reference>
<dbReference type="GO" id="GO:0016788">
    <property type="term" value="F:hydrolase activity, acting on ester bonds"/>
    <property type="evidence" value="ECO:0007669"/>
    <property type="project" value="UniProtKB-ARBA"/>
</dbReference>
<name>A0AA37HAV0_9HYPH</name>
<dbReference type="InterPro" id="IPR010037">
    <property type="entry name" value="FkbH_domain"/>
</dbReference>
<dbReference type="InterPro" id="IPR036412">
    <property type="entry name" value="HAD-like_sf"/>
</dbReference>
<organism evidence="1 2">
    <name type="scientific">Methylobacterium frigidaeris</name>
    <dbReference type="NCBI Taxonomy" id="2038277"/>
    <lineage>
        <taxon>Bacteria</taxon>
        <taxon>Pseudomonadati</taxon>
        <taxon>Pseudomonadota</taxon>
        <taxon>Alphaproteobacteria</taxon>
        <taxon>Hyphomicrobiales</taxon>
        <taxon>Methylobacteriaceae</taxon>
        <taxon>Methylobacterium</taxon>
    </lineage>
</organism>
<dbReference type="InterPro" id="IPR036514">
    <property type="entry name" value="SGNH_hydro_sf"/>
</dbReference>
<dbReference type="SUPFAM" id="SSF56784">
    <property type="entry name" value="HAD-like"/>
    <property type="match status" value="1"/>
</dbReference>
<proteinExistence type="predicted"/>
<accession>A0AA37HAV0</accession>
<dbReference type="InterPro" id="IPR010033">
    <property type="entry name" value="HAD_SF_ppase_IIIC"/>
</dbReference>
<sequence>MLHLGKSLPPQKLVATRWAFATAEGHPLSANVHFAPDGAIAGDSPLGGDRWSIEGEEFRLSSTKGQDSWRADHLYVRDGSLHVSLRGVEDPSREALLYECTPDGHLGFGGQAGLPAGEFLFPRDLQVTPTGLTRVLLVGSCLTELYHRTYVQAIPEVAFDYVLFNSASDLPATPPHPVGSYDFQYLQIPLRTVLTDRIITGGRIFDPAFLDQTYRDGCMMIDAMLEAGLAYNRAHGLLTFVSTFIVPQLDIVAGLDRRLADGDIAFLIRRLNHYIAQAIKPYKNVFLCDVDAVASSLGKRYFLDDITGFYTHGSNVQQDGVDLMPAARIEPVPLLNTFYESRQREFLLAVYEQAVATYRTVRQMDQVKAVIFDLDNTLWRGLIAEDFHPDRFPWPRGGWQNGIWEAIQHLRARGILVAVCSKNDHHIVEAHWDNVVDPPFLKLSDFALAKINWQPKAENVAEICRAFNLTPKSVLFVDDNPVEREAVRHALPEIRTIGSNPYLTRRILLWAPELQLPRLSAEATLRETSIRNQAAREETRAKLSREEFLAGLGCAVEFTRVTGPEQPEFPRILELTNKTNQFNTTGKRWTHPEILAFLGEGGEIHAFRVKDRFSEYGLVGILYAKGADVVQFVMSCRVLGMEVEKAALAYLCARIRERRPASAITGLLVETPANGPCREVFARAGFARAAADGDGLAFRLAPDQDVVAPAHVAVTPEIGLKRAANDALGPAARAARAGGLGWTKRLFGLGRR</sequence>
<dbReference type="RefSeq" id="WP_238190811.1">
    <property type="nucleotide sequence ID" value="NZ_BPQJ01000008.1"/>
</dbReference>
<dbReference type="Proteomes" id="UP001055286">
    <property type="component" value="Unassembled WGS sequence"/>
</dbReference>
<comment type="caution">
    <text evidence="1">The sequence shown here is derived from an EMBL/GenBank/DDBJ whole genome shotgun (WGS) entry which is preliminary data.</text>
</comment>
<dbReference type="NCBIfam" id="TIGR01681">
    <property type="entry name" value="HAD-SF-IIIC"/>
    <property type="match status" value="1"/>
</dbReference>
<reference evidence="1" key="1">
    <citation type="journal article" date="2016" name="Front. Microbiol.">
        <title>Genome Sequence of the Piezophilic, Mesophilic Sulfate-Reducing Bacterium Desulfovibrio indicus J2T.</title>
        <authorList>
            <person name="Cao J."/>
            <person name="Maignien L."/>
            <person name="Shao Z."/>
            <person name="Alain K."/>
            <person name="Jebbar M."/>
        </authorList>
    </citation>
    <scope>NUCLEOTIDE SEQUENCE</scope>
    <source>
        <strain evidence="1">JCM 32048</strain>
    </source>
</reference>
<dbReference type="InterPro" id="IPR023214">
    <property type="entry name" value="HAD_sf"/>
</dbReference>
<evidence type="ECO:0000313" key="2">
    <source>
        <dbReference type="Proteomes" id="UP001055286"/>
    </source>
</evidence>
<dbReference type="Gene3D" id="3.40.50.1000">
    <property type="entry name" value="HAD superfamily/HAD-like"/>
    <property type="match status" value="1"/>
</dbReference>
<protein>
    <recommendedName>
        <fullName evidence="3">Phosphatase</fullName>
    </recommendedName>
</protein>
<dbReference type="Pfam" id="PF00702">
    <property type="entry name" value="Hydrolase"/>
    <property type="match status" value="1"/>
</dbReference>
<dbReference type="EMBL" id="BPQJ01000008">
    <property type="protein sequence ID" value="GJD62061.1"/>
    <property type="molecule type" value="Genomic_DNA"/>
</dbReference>
<dbReference type="Gene3D" id="3.40.50.1110">
    <property type="entry name" value="SGNH hydrolase"/>
    <property type="match status" value="1"/>
</dbReference>